<dbReference type="STRING" id="29349.CLOTH_14410"/>
<dbReference type="OrthoDB" id="9816067at2"/>
<keyword evidence="7" id="KW-0449">Lipoprotein</keyword>
<evidence type="ECO:0000313" key="10">
    <source>
        <dbReference type="EMBL" id="OPJ55383.1"/>
    </source>
</evidence>
<keyword evidence="5" id="KW-0472">Membrane</keyword>
<evidence type="ECO:0000256" key="1">
    <source>
        <dbReference type="ARBA" id="ARBA00004635"/>
    </source>
</evidence>
<comment type="similarity">
    <text evidence="2">Belongs to the GerABKC lipoprotein family.</text>
</comment>
<dbReference type="EMBL" id="MZGW01000005">
    <property type="protein sequence ID" value="OPJ55383.1"/>
    <property type="molecule type" value="Genomic_DNA"/>
</dbReference>
<evidence type="ECO:0000256" key="2">
    <source>
        <dbReference type="ARBA" id="ARBA00007886"/>
    </source>
</evidence>
<dbReference type="NCBIfam" id="TIGR02887">
    <property type="entry name" value="spore_ger_x_C"/>
    <property type="match status" value="1"/>
</dbReference>
<evidence type="ECO:0000259" key="9">
    <source>
        <dbReference type="Pfam" id="PF25198"/>
    </source>
</evidence>
<dbReference type="Proteomes" id="UP000190140">
    <property type="component" value="Unassembled WGS sequence"/>
</dbReference>
<sequence length="386" mass="43854">MIKKILLIIIIILVSINLTGCWSNNSLRERSIVIGVGLDKGYDGEIELTLQIAKPGLLKANQPTVQNAVKVVSFKGNTVFEAARNALKMIDKKPYYGHYQIIVIGEELAKEGIEDYLDFFARDHEPGLKPYVLVSKGITARKVLESKSAFENIPAIYIKGIMENYENVAKIKTMTLGDVIKELNYPENSPSIGLIESNTGKVEYIEDMEIGGAAVFKEDKLTGYLNEQETKGLLFVKDKIKSMIIEIENPIDKSEKVALEVLRSKTNIDVESNGYRHIFFIDIKTDVNLAEQHGRGDLTTRENSEILEKEAEKAIENYIRSMMYKVQKEYQSDVVGFYKALRRKYPKLAEEHRLQWEEEFSNVPVKIRVNVNIRRTGLIGKTIESL</sequence>
<dbReference type="Pfam" id="PF25198">
    <property type="entry name" value="Spore_GerAC_N"/>
    <property type="match status" value="1"/>
</dbReference>
<dbReference type="PANTHER" id="PTHR35789">
    <property type="entry name" value="SPORE GERMINATION PROTEIN B3"/>
    <property type="match status" value="1"/>
</dbReference>
<name>A0A1V4I5Z1_9FIRM</name>
<evidence type="ECO:0000256" key="6">
    <source>
        <dbReference type="ARBA" id="ARBA00023139"/>
    </source>
</evidence>
<evidence type="ECO:0000313" key="11">
    <source>
        <dbReference type="Proteomes" id="UP000190140"/>
    </source>
</evidence>
<reference evidence="10 11" key="1">
    <citation type="submission" date="2017-03" db="EMBL/GenBank/DDBJ databases">
        <title>Genome sequence of Clostridium thermoalcaliphilum DSM 7309.</title>
        <authorList>
            <person name="Poehlein A."/>
            <person name="Daniel R."/>
        </authorList>
    </citation>
    <scope>NUCLEOTIDE SEQUENCE [LARGE SCALE GENOMIC DNA]</scope>
    <source>
        <strain evidence="10 11">DSM 7309</strain>
    </source>
</reference>
<gene>
    <name evidence="10" type="primary">gerBC</name>
    <name evidence="10" type="ORF">CLOTH_14410</name>
</gene>
<dbReference type="InterPro" id="IPR057336">
    <property type="entry name" value="GerAC_N"/>
</dbReference>
<comment type="subcellular location">
    <subcellularLocation>
        <location evidence="1">Membrane</location>
        <topology evidence="1">Lipid-anchor</topology>
    </subcellularLocation>
</comment>
<keyword evidence="11" id="KW-1185">Reference proteome</keyword>
<dbReference type="GO" id="GO:0009847">
    <property type="term" value="P:spore germination"/>
    <property type="evidence" value="ECO:0007669"/>
    <property type="project" value="InterPro"/>
</dbReference>
<evidence type="ECO:0000259" key="8">
    <source>
        <dbReference type="Pfam" id="PF05504"/>
    </source>
</evidence>
<dbReference type="RefSeq" id="WP_079412558.1">
    <property type="nucleotide sequence ID" value="NZ_MZGW01000005.1"/>
</dbReference>
<dbReference type="InterPro" id="IPR038501">
    <property type="entry name" value="Spore_GerAC_C_sf"/>
</dbReference>
<dbReference type="Gene3D" id="3.30.300.210">
    <property type="entry name" value="Nutrient germinant receptor protein C, domain 3"/>
    <property type="match status" value="1"/>
</dbReference>
<dbReference type="AlphaFoldDB" id="A0A1V4I5Z1"/>
<dbReference type="PANTHER" id="PTHR35789:SF1">
    <property type="entry name" value="SPORE GERMINATION PROTEIN B3"/>
    <property type="match status" value="1"/>
</dbReference>
<comment type="caution">
    <text evidence="10">The sequence shown here is derived from an EMBL/GenBank/DDBJ whole genome shotgun (WGS) entry which is preliminary data.</text>
</comment>
<dbReference type="Pfam" id="PF05504">
    <property type="entry name" value="Spore_GerAC"/>
    <property type="match status" value="1"/>
</dbReference>
<organism evidence="10 11">
    <name type="scientific">Alkalithermobacter paradoxus</name>
    <dbReference type="NCBI Taxonomy" id="29349"/>
    <lineage>
        <taxon>Bacteria</taxon>
        <taxon>Bacillati</taxon>
        <taxon>Bacillota</taxon>
        <taxon>Clostridia</taxon>
        <taxon>Peptostreptococcales</taxon>
        <taxon>Tepidibacteraceae</taxon>
        <taxon>Alkalithermobacter</taxon>
    </lineage>
</organism>
<keyword evidence="3" id="KW-0309">Germination</keyword>
<proteinExistence type="inferred from homology"/>
<dbReference type="InterPro" id="IPR046953">
    <property type="entry name" value="Spore_GerAC-like_C"/>
</dbReference>
<protein>
    <submittedName>
        <fullName evidence="10">Spore germination protein B3</fullName>
    </submittedName>
</protein>
<keyword evidence="6" id="KW-0564">Palmitate</keyword>
<dbReference type="GO" id="GO:0016020">
    <property type="term" value="C:membrane"/>
    <property type="evidence" value="ECO:0007669"/>
    <property type="project" value="UniProtKB-SubCell"/>
</dbReference>
<evidence type="ECO:0000256" key="3">
    <source>
        <dbReference type="ARBA" id="ARBA00022544"/>
    </source>
</evidence>
<dbReference type="InterPro" id="IPR008844">
    <property type="entry name" value="Spore_GerAC-like"/>
</dbReference>
<feature type="domain" description="Spore germination GerAC-like C-terminal" evidence="8">
    <location>
        <begin position="212"/>
        <end position="377"/>
    </location>
</feature>
<dbReference type="Gene3D" id="6.20.190.10">
    <property type="entry name" value="Nutrient germinant receptor protein C, domain 1"/>
    <property type="match status" value="1"/>
</dbReference>
<accession>A0A1V4I5Z1</accession>
<evidence type="ECO:0000256" key="4">
    <source>
        <dbReference type="ARBA" id="ARBA00022729"/>
    </source>
</evidence>
<keyword evidence="4" id="KW-0732">Signal</keyword>
<evidence type="ECO:0000256" key="7">
    <source>
        <dbReference type="ARBA" id="ARBA00023288"/>
    </source>
</evidence>
<evidence type="ECO:0000256" key="5">
    <source>
        <dbReference type="ARBA" id="ARBA00023136"/>
    </source>
</evidence>
<feature type="domain" description="Spore germination protein N-terminal" evidence="9">
    <location>
        <begin position="26"/>
        <end position="196"/>
    </location>
</feature>